<evidence type="ECO:0000256" key="2">
    <source>
        <dbReference type="ARBA" id="ARBA00022643"/>
    </source>
</evidence>
<dbReference type="InterPro" id="IPR011251">
    <property type="entry name" value="Luciferase-like_dom"/>
</dbReference>
<accession>A0A520S4H5</accession>
<evidence type="ECO:0000256" key="1">
    <source>
        <dbReference type="ARBA" id="ARBA00022630"/>
    </source>
</evidence>
<keyword evidence="4" id="KW-0503">Monooxygenase</keyword>
<keyword evidence="3" id="KW-0560">Oxidoreductase</keyword>
<dbReference type="SUPFAM" id="SSF51679">
    <property type="entry name" value="Bacterial luciferase-like"/>
    <property type="match status" value="1"/>
</dbReference>
<evidence type="ECO:0000256" key="3">
    <source>
        <dbReference type="ARBA" id="ARBA00023002"/>
    </source>
</evidence>
<gene>
    <name evidence="6" type="ORF">EVA68_01795</name>
</gene>
<dbReference type="Pfam" id="PF00296">
    <property type="entry name" value="Bac_luciferase"/>
    <property type="match status" value="1"/>
</dbReference>
<comment type="caution">
    <text evidence="6">The sequence shown here is derived from an EMBL/GenBank/DDBJ whole genome shotgun (WGS) entry which is preliminary data.</text>
</comment>
<organism evidence="6 7">
    <name type="scientific">OM182 bacterium</name>
    <dbReference type="NCBI Taxonomy" id="2510334"/>
    <lineage>
        <taxon>Bacteria</taxon>
        <taxon>Pseudomonadati</taxon>
        <taxon>Pseudomonadota</taxon>
        <taxon>Gammaproteobacteria</taxon>
        <taxon>OMG group</taxon>
        <taxon>OM182 clade</taxon>
    </lineage>
</organism>
<dbReference type="PANTHER" id="PTHR42847">
    <property type="entry name" value="ALKANESULFONATE MONOOXYGENASE"/>
    <property type="match status" value="1"/>
</dbReference>
<dbReference type="AlphaFoldDB" id="A0A520S4H5"/>
<dbReference type="EMBL" id="SHAG01000003">
    <property type="protein sequence ID" value="RZO77346.1"/>
    <property type="molecule type" value="Genomic_DNA"/>
</dbReference>
<proteinExistence type="predicted"/>
<dbReference type="GO" id="GO:0046306">
    <property type="term" value="P:alkanesulfonate catabolic process"/>
    <property type="evidence" value="ECO:0007669"/>
    <property type="project" value="TreeGrafter"/>
</dbReference>
<reference evidence="6 7" key="1">
    <citation type="submission" date="2019-02" db="EMBL/GenBank/DDBJ databases">
        <title>Prokaryotic population dynamics and viral predation in marine succession experiment using metagenomics: the confinement effect.</title>
        <authorList>
            <person name="Haro-Moreno J.M."/>
            <person name="Rodriguez-Valera F."/>
            <person name="Lopez-Perez M."/>
        </authorList>
    </citation>
    <scope>NUCLEOTIDE SEQUENCE [LARGE SCALE GENOMIC DNA]</scope>
    <source>
        <strain evidence="6">MED-G157</strain>
    </source>
</reference>
<evidence type="ECO:0000313" key="7">
    <source>
        <dbReference type="Proteomes" id="UP000316199"/>
    </source>
</evidence>
<protein>
    <submittedName>
        <fullName evidence="6">LLM class flavin-dependent oxidoreductase</fullName>
    </submittedName>
</protein>
<sequence>MDFGVQVNVYRVTWQDIVKSVQTMEAGHWDSIWFADHHIPPGGGGDDIEESKNAFEGLTTIAAIAGMTKKLRLGNLVLGNTYRNPGHTALIAGTLDTISQGRFTLGIGAGWYEREHTAYGWQFPSMKERQDRLEEACELIRLLFHHHEPVDFQGKYYQLSHAQLSPANHDSSKPIPIMVGGTGPKRTLRTLARYGDVMNLDGWEGGGLKLEYYKFKSNILEKHCEEFGRDPNEIRRTLTMPCLITNDKARADAMIAEYGEGTVAGSKQYVIDRIGEFEEAGIEEIMFGYFPTGNSDVLERFEEQIIKAFR</sequence>
<keyword evidence="2" id="KW-0288">FMN</keyword>
<dbReference type="InterPro" id="IPR050172">
    <property type="entry name" value="SsuD_RutA_monooxygenase"/>
</dbReference>
<keyword evidence="1" id="KW-0285">Flavoprotein</keyword>
<feature type="domain" description="Luciferase-like" evidence="5">
    <location>
        <begin position="12"/>
        <end position="257"/>
    </location>
</feature>
<dbReference type="Gene3D" id="3.20.20.30">
    <property type="entry name" value="Luciferase-like domain"/>
    <property type="match status" value="1"/>
</dbReference>
<dbReference type="InterPro" id="IPR036661">
    <property type="entry name" value="Luciferase-like_sf"/>
</dbReference>
<dbReference type="PANTHER" id="PTHR42847:SF8">
    <property type="entry name" value="CONSERVED PROTEIN"/>
    <property type="match status" value="1"/>
</dbReference>
<evidence type="ECO:0000313" key="6">
    <source>
        <dbReference type="EMBL" id="RZO77346.1"/>
    </source>
</evidence>
<dbReference type="Proteomes" id="UP000316199">
    <property type="component" value="Unassembled WGS sequence"/>
</dbReference>
<evidence type="ECO:0000256" key="4">
    <source>
        <dbReference type="ARBA" id="ARBA00023033"/>
    </source>
</evidence>
<evidence type="ECO:0000259" key="5">
    <source>
        <dbReference type="Pfam" id="PF00296"/>
    </source>
</evidence>
<name>A0A520S4H5_9GAMM</name>
<dbReference type="GO" id="GO:0008726">
    <property type="term" value="F:alkanesulfonate monooxygenase activity"/>
    <property type="evidence" value="ECO:0007669"/>
    <property type="project" value="TreeGrafter"/>
</dbReference>